<proteinExistence type="predicted"/>
<accession>A0ABS8V9V7</accession>
<evidence type="ECO:0000313" key="2">
    <source>
        <dbReference type="Proteomes" id="UP000823775"/>
    </source>
</evidence>
<name>A0ABS8V9V7_DATST</name>
<organism evidence="1 2">
    <name type="scientific">Datura stramonium</name>
    <name type="common">Jimsonweed</name>
    <name type="synonym">Common thornapple</name>
    <dbReference type="NCBI Taxonomy" id="4076"/>
    <lineage>
        <taxon>Eukaryota</taxon>
        <taxon>Viridiplantae</taxon>
        <taxon>Streptophyta</taxon>
        <taxon>Embryophyta</taxon>
        <taxon>Tracheophyta</taxon>
        <taxon>Spermatophyta</taxon>
        <taxon>Magnoliopsida</taxon>
        <taxon>eudicotyledons</taxon>
        <taxon>Gunneridae</taxon>
        <taxon>Pentapetalae</taxon>
        <taxon>asterids</taxon>
        <taxon>lamiids</taxon>
        <taxon>Solanales</taxon>
        <taxon>Solanaceae</taxon>
        <taxon>Solanoideae</taxon>
        <taxon>Datureae</taxon>
        <taxon>Datura</taxon>
    </lineage>
</organism>
<dbReference type="Proteomes" id="UP000823775">
    <property type="component" value="Unassembled WGS sequence"/>
</dbReference>
<gene>
    <name evidence="1" type="ORF">HAX54_031092</name>
</gene>
<protein>
    <submittedName>
        <fullName evidence="1">Uncharacterized protein</fullName>
    </submittedName>
</protein>
<dbReference type="EMBL" id="JACEIK010003913">
    <property type="protein sequence ID" value="MCD9643519.1"/>
    <property type="molecule type" value="Genomic_DNA"/>
</dbReference>
<feature type="non-terminal residue" evidence="1">
    <location>
        <position position="84"/>
    </location>
</feature>
<keyword evidence="2" id="KW-1185">Reference proteome</keyword>
<sequence length="84" mass="9625">MAPNFNKGKGVASSSYGKKGQEWVKKHKMRILACHNNHHGDMDSIESWEEPSVELGQVLRIPLMMMMLVMRSKLELTPIWSLMV</sequence>
<evidence type="ECO:0000313" key="1">
    <source>
        <dbReference type="EMBL" id="MCD9643519.1"/>
    </source>
</evidence>
<reference evidence="1 2" key="1">
    <citation type="journal article" date="2021" name="BMC Genomics">
        <title>Datura genome reveals duplications of psychoactive alkaloid biosynthetic genes and high mutation rate following tissue culture.</title>
        <authorList>
            <person name="Rajewski A."/>
            <person name="Carter-House D."/>
            <person name="Stajich J."/>
            <person name="Litt A."/>
        </authorList>
    </citation>
    <scope>NUCLEOTIDE SEQUENCE [LARGE SCALE GENOMIC DNA]</scope>
    <source>
        <strain evidence="1">AR-01</strain>
    </source>
</reference>
<comment type="caution">
    <text evidence="1">The sequence shown here is derived from an EMBL/GenBank/DDBJ whole genome shotgun (WGS) entry which is preliminary data.</text>
</comment>